<comment type="similarity">
    <text evidence="8">Belongs to the anion channel-forming bestrophin (TC 1.A.46) family.</text>
</comment>
<gene>
    <name evidence="10" type="ORF">H3H32_15085</name>
</gene>
<accession>A0A7G5H4S4</accession>
<dbReference type="Proteomes" id="UP000515369">
    <property type="component" value="Chromosome"/>
</dbReference>
<feature type="transmembrane region" description="Helical" evidence="9">
    <location>
        <begin position="213"/>
        <end position="232"/>
    </location>
</feature>
<keyword evidence="6" id="KW-0406">Ion transport</keyword>
<feature type="transmembrane region" description="Helical" evidence="9">
    <location>
        <begin position="238"/>
        <end position="259"/>
    </location>
</feature>
<dbReference type="RefSeq" id="WP_182463488.1">
    <property type="nucleotide sequence ID" value="NZ_CP059732.1"/>
</dbReference>
<keyword evidence="2" id="KW-0813">Transport</keyword>
<protein>
    <submittedName>
        <fullName evidence="10">Bestrophin</fullName>
    </submittedName>
</protein>
<keyword evidence="5 9" id="KW-1133">Transmembrane helix</keyword>
<evidence type="ECO:0000313" key="11">
    <source>
        <dbReference type="Proteomes" id="UP000515369"/>
    </source>
</evidence>
<evidence type="ECO:0000256" key="5">
    <source>
        <dbReference type="ARBA" id="ARBA00022989"/>
    </source>
</evidence>
<dbReference type="Pfam" id="PF25539">
    <property type="entry name" value="Bestrophin_2"/>
    <property type="match status" value="1"/>
</dbReference>
<evidence type="ECO:0000313" key="10">
    <source>
        <dbReference type="EMBL" id="QMW06116.1"/>
    </source>
</evidence>
<dbReference type="PANTHER" id="PTHR33281">
    <property type="entry name" value="UPF0187 PROTEIN YNEE"/>
    <property type="match status" value="1"/>
</dbReference>
<organism evidence="10 11">
    <name type="scientific">Spirosoma foliorum</name>
    <dbReference type="NCBI Taxonomy" id="2710596"/>
    <lineage>
        <taxon>Bacteria</taxon>
        <taxon>Pseudomonadati</taxon>
        <taxon>Bacteroidota</taxon>
        <taxon>Cytophagia</taxon>
        <taxon>Cytophagales</taxon>
        <taxon>Cytophagaceae</taxon>
        <taxon>Spirosoma</taxon>
    </lineage>
</organism>
<sequence length="311" mass="35389">MILYKNKGILPSIWHFHTGPTAKSLLRRLVVVGIYVTVVTVAEMHYTDLRLKDTPGSFLGAMGILLSLLLIFRTNTAYDRFYEGRQAWGELVNNCRNLAIFFNAVLPEGDKDSRLFFAKAISNFPFALKNHLRDMSKMNENELDIVEEGERRDLSNFDHKPAGVANQLWVKTEALYRAGHISESQHINLNQHLTTLMDVCGICERIKSTPIPFSYMLFIKLFIMLYVALLPFTVVTAFGYLTIPAVVLTSYILVGLEMIGEEIEEPFGMERNDLPLNQLSQLIRVNVHDILQIYLPHVEKQAARPGFTIVT</sequence>
<dbReference type="AlphaFoldDB" id="A0A7G5H4S4"/>
<dbReference type="KEGG" id="sfol:H3H32_15085"/>
<comment type="subcellular location">
    <subcellularLocation>
        <location evidence="1">Cell membrane</location>
        <topology evidence="1">Multi-pass membrane protein</topology>
    </subcellularLocation>
</comment>
<name>A0A7G5H4S4_9BACT</name>
<evidence type="ECO:0000256" key="4">
    <source>
        <dbReference type="ARBA" id="ARBA00022692"/>
    </source>
</evidence>
<dbReference type="EMBL" id="CP059732">
    <property type="protein sequence ID" value="QMW06116.1"/>
    <property type="molecule type" value="Genomic_DNA"/>
</dbReference>
<reference evidence="10 11" key="1">
    <citation type="submission" date="2020-07" db="EMBL/GenBank/DDBJ databases">
        <title>Spirosoma foliorum sp. nov., isolated from the leaves on the Nejang mountain Korea, Republic of.</title>
        <authorList>
            <person name="Ho H."/>
            <person name="Lee Y.-J."/>
            <person name="Nurcahyanto D.-A."/>
            <person name="Kim S.-G."/>
        </authorList>
    </citation>
    <scope>NUCLEOTIDE SEQUENCE [LARGE SCALE GENOMIC DNA]</scope>
    <source>
        <strain evidence="10 11">PL0136</strain>
    </source>
</reference>
<dbReference type="GO" id="GO:0005886">
    <property type="term" value="C:plasma membrane"/>
    <property type="evidence" value="ECO:0007669"/>
    <property type="project" value="UniProtKB-SubCell"/>
</dbReference>
<feature type="transmembrane region" description="Helical" evidence="9">
    <location>
        <begin position="25"/>
        <end position="42"/>
    </location>
</feature>
<keyword evidence="11" id="KW-1185">Reference proteome</keyword>
<evidence type="ECO:0000256" key="8">
    <source>
        <dbReference type="ARBA" id="ARBA00034708"/>
    </source>
</evidence>
<evidence type="ECO:0000256" key="6">
    <source>
        <dbReference type="ARBA" id="ARBA00023065"/>
    </source>
</evidence>
<evidence type="ECO:0000256" key="9">
    <source>
        <dbReference type="SAM" id="Phobius"/>
    </source>
</evidence>
<evidence type="ECO:0000256" key="7">
    <source>
        <dbReference type="ARBA" id="ARBA00023136"/>
    </source>
</evidence>
<evidence type="ECO:0000256" key="3">
    <source>
        <dbReference type="ARBA" id="ARBA00022475"/>
    </source>
</evidence>
<evidence type="ECO:0000256" key="2">
    <source>
        <dbReference type="ARBA" id="ARBA00022448"/>
    </source>
</evidence>
<keyword evidence="7 9" id="KW-0472">Membrane</keyword>
<proteinExistence type="inferred from homology"/>
<dbReference type="PANTHER" id="PTHR33281:SF19">
    <property type="entry name" value="VOLTAGE-DEPENDENT ANION CHANNEL-FORMING PROTEIN YNEE"/>
    <property type="match status" value="1"/>
</dbReference>
<feature type="transmembrane region" description="Helical" evidence="9">
    <location>
        <begin position="54"/>
        <end position="72"/>
    </location>
</feature>
<evidence type="ECO:0000256" key="1">
    <source>
        <dbReference type="ARBA" id="ARBA00004651"/>
    </source>
</evidence>
<dbReference type="InterPro" id="IPR044669">
    <property type="entry name" value="YneE/VCCN1/2-like"/>
</dbReference>
<keyword evidence="4 9" id="KW-0812">Transmembrane</keyword>
<keyword evidence="3" id="KW-1003">Cell membrane</keyword>
<dbReference type="GO" id="GO:0005254">
    <property type="term" value="F:chloride channel activity"/>
    <property type="evidence" value="ECO:0007669"/>
    <property type="project" value="InterPro"/>
</dbReference>